<evidence type="ECO:0000313" key="12">
    <source>
        <dbReference type="Proteomes" id="UP000319801"/>
    </source>
</evidence>
<evidence type="ECO:0000256" key="8">
    <source>
        <dbReference type="ARBA" id="ARBA00047899"/>
    </source>
</evidence>
<keyword evidence="3" id="KW-0723">Serine/threonine-protein kinase</keyword>
<keyword evidence="7" id="KW-0067">ATP-binding</keyword>
<keyword evidence="5" id="KW-0547">Nucleotide-binding</keyword>
<dbReference type="GO" id="GO:0007346">
    <property type="term" value="P:regulation of mitotic cell cycle"/>
    <property type="evidence" value="ECO:0007669"/>
    <property type="project" value="TreeGrafter"/>
</dbReference>
<dbReference type="Proteomes" id="UP000319801">
    <property type="component" value="Unassembled WGS sequence"/>
</dbReference>
<dbReference type="PANTHER" id="PTHR22984:SF11">
    <property type="entry name" value="AURORA KINASE-RELATED"/>
    <property type="match status" value="1"/>
</dbReference>
<evidence type="ECO:0000256" key="3">
    <source>
        <dbReference type="ARBA" id="ARBA00022527"/>
    </source>
</evidence>
<comment type="catalytic activity">
    <reaction evidence="9">
        <text>L-seryl-[protein] + ATP = O-phospho-L-seryl-[protein] + ADP + H(+)</text>
        <dbReference type="Rhea" id="RHEA:17989"/>
        <dbReference type="Rhea" id="RHEA-COMP:9863"/>
        <dbReference type="Rhea" id="RHEA-COMP:11604"/>
        <dbReference type="ChEBI" id="CHEBI:15378"/>
        <dbReference type="ChEBI" id="CHEBI:29999"/>
        <dbReference type="ChEBI" id="CHEBI:30616"/>
        <dbReference type="ChEBI" id="CHEBI:83421"/>
        <dbReference type="ChEBI" id="CHEBI:456216"/>
        <dbReference type="EC" id="2.7.11.1"/>
    </reaction>
</comment>
<dbReference type="GO" id="GO:0005737">
    <property type="term" value="C:cytoplasm"/>
    <property type="evidence" value="ECO:0007669"/>
    <property type="project" value="TreeGrafter"/>
</dbReference>
<dbReference type="OrthoDB" id="9984829at2759"/>
<dbReference type="SUPFAM" id="SSF56112">
    <property type="entry name" value="Protein kinase-like (PK-like)"/>
    <property type="match status" value="1"/>
</dbReference>
<dbReference type="PROSITE" id="PS50011">
    <property type="entry name" value="PROTEIN_KINASE_DOM"/>
    <property type="match status" value="1"/>
</dbReference>
<dbReference type="PROSITE" id="PS00108">
    <property type="entry name" value="PROTEIN_KINASE_ST"/>
    <property type="match status" value="1"/>
</dbReference>
<proteinExistence type="inferred from homology"/>
<dbReference type="GO" id="GO:0005524">
    <property type="term" value="F:ATP binding"/>
    <property type="evidence" value="ECO:0007669"/>
    <property type="project" value="UniProtKB-KW"/>
</dbReference>
<gene>
    <name evidence="11" type="ORF">Baya_14532</name>
</gene>
<evidence type="ECO:0000256" key="1">
    <source>
        <dbReference type="ARBA" id="ARBA00005505"/>
    </source>
</evidence>
<sequence length="202" mass="23485">MVSQPPCCSNIVELLEWFDLPYQFVMILEHPSPCMDLNQFARLQNGRLTEAQTRGIMLQVIRAAHHCCERGVLHRDIKAQNLLINTNTMQVKLIDFGCGEVLKDTPYLQYSGTPAFRPPEWVMFKQYNGIPATVWGLGILMYNLLYGEYPFKAEHFIDMGQLKLIPPVSQDCFDLMMWCLELNPELRPTFQDLLQHEWFTDV</sequence>
<evidence type="ECO:0000256" key="2">
    <source>
        <dbReference type="ARBA" id="ARBA00012513"/>
    </source>
</evidence>
<accession>A0A556V974</accession>
<dbReference type="AlphaFoldDB" id="A0A556V974"/>
<dbReference type="Pfam" id="PF00069">
    <property type="entry name" value="Pkinase"/>
    <property type="match status" value="1"/>
</dbReference>
<dbReference type="EC" id="2.7.11.1" evidence="2"/>
<feature type="domain" description="Protein kinase" evidence="10">
    <location>
        <begin position="1"/>
        <end position="199"/>
    </location>
</feature>
<evidence type="ECO:0000256" key="9">
    <source>
        <dbReference type="ARBA" id="ARBA00048679"/>
    </source>
</evidence>
<comment type="similarity">
    <text evidence="1">Belongs to the protein kinase superfamily. CAMK Ser/Thr protein kinase family. PIM subfamily.</text>
</comment>
<comment type="catalytic activity">
    <reaction evidence="8">
        <text>L-threonyl-[protein] + ATP = O-phospho-L-threonyl-[protein] + ADP + H(+)</text>
        <dbReference type="Rhea" id="RHEA:46608"/>
        <dbReference type="Rhea" id="RHEA-COMP:11060"/>
        <dbReference type="Rhea" id="RHEA-COMP:11605"/>
        <dbReference type="ChEBI" id="CHEBI:15378"/>
        <dbReference type="ChEBI" id="CHEBI:30013"/>
        <dbReference type="ChEBI" id="CHEBI:30616"/>
        <dbReference type="ChEBI" id="CHEBI:61977"/>
        <dbReference type="ChEBI" id="CHEBI:456216"/>
        <dbReference type="EC" id="2.7.11.1"/>
    </reaction>
</comment>
<name>A0A556V974_BAGYA</name>
<evidence type="ECO:0000256" key="7">
    <source>
        <dbReference type="ARBA" id="ARBA00022840"/>
    </source>
</evidence>
<dbReference type="EMBL" id="VCAZ01000168">
    <property type="protein sequence ID" value="TTB41852.1"/>
    <property type="molecule type" value="Genomic_DNA"/>
</dbReference>
<comment type="caution">
    <text evidence="11">The sequence shown here is derived from an EMBL/GenBank/DDBJ whole genome shotgun (WGS) entry which is preliminary data.</text>
</comment>
<dbReference type="InterPro" id="IPR000719">
    <property type="entry name" value="Prot_kinase_dom"/>
</dbReference>
<reference evidence="11 12" key="1">
    <citation type="journal article" date="2019" name="Genome Biol. Evol.">
        <title>Whole-Genome Sequencing of the Giant Devil Catfish, Bagarius yarrelli.</title>
        <authorList>
            <person name="Jiang W."/>
            <person name="Lv Y."/>
            <person name="Cheng L."/>
            <person name="Yang K."/>
            <person name="Chao B."/>
            <person name="Wang X."/>
            <person name="Li Y."/>
            <person name="Pan X."/>
            <person name="You X."/>
            <person name="Zhang Y."/>
            <person name="Yang J."/>
            <person name="Li J."/>
            <person name="Zhang X."/>
            <person name="Liu S."/>
            <person name="Sun C."/>
            <person name="Yang J."/>
            <person name="Shi Q."/>
        </authorList>
    </citation>
    <scope>NUCLEOTIDE SEQUENCE [LARGE SCALE GENOMIC DNA]</scope>
    <source>
        <strain evidence="11">JWS20170419001</strain>
        <tissue evidence="11">Muscle</tissue>
    </source>
</reference>
<keyword evidence="6 11" id="KW-0418">Kinase</keyword>
<evidence type="ECO:0000256" key="6">
    <source>
        <dbReference type="ARBA" id="ARBA00022777"/>
    </source>
</evidence>
<dbReference type="GO" id="GO:0043066">
    <property type="term" value="P:negative regulation of apoptotic process"/>
    <property type="evidence" value="ECO:0007669"/>
    <property type="project" value="TreeGrafter"/>
</dbReference>
<organism evidence="11 12">
    <name type="scientific">Bagarius yarrelli</name>
    <name type="common">Goonch</name>
    <name type="synonym">Bagrus yarrelli</name>
    <dbReference type="NCBI Taxonomy" id="175774"/>
    <lineage>
        <taxon>Eukaryota</taxon>
        <taxon>Metazoa</taxon>
        <taxon>Chordata</taxon>
        <taxon>Craniata</taxon>
        <taxon>Vertebrata</taxon>
        <taxon>Euteleostomi</taxon>
        <taxon>Actinopterygii</taxon>
        <taxon>Neopterygii</taxon>
        <taxon>Teleostei</taxon>
        <taxon>Ostariophysi</taxon>
        <taxon>Siluriformes</taxon>
        <taxon>Sisoridae</taxon>
        <taxon>Sisorinae</taxon>
        <taxon>Bagarius</taxon>
    </lineage>
</organism>
<dbReference type="SMART" id="SM00220">
    <property type="entry name" value="S_TKc"/>
    <property type="match status" value="1"/>
</dbReference>
<evidence type="ECO:0000256" key="5">
    <source>
        <dbReference type="ARBA" id="ARBA00022741"/>
    </source>
</evidence>
<dbReference type="InterPro" id="IPR011009">
    <property type="entry name" value="Kinase-like_dom_sf"/>
</dbReference>
<evidence type="ECO:0000259" key="10">
    <source>
        <dbReference type="PROSITE" id="PS50011"/>
    </source>
</evidence>
<keyword evidence="4" id="KW-0808">Transferase</keyword>
<evidence type="ECO:0000256" key="4">
    <source>
        <dbReference type="ARBA" id="ARBA00022679"/>
    </source>
</evidence>
<dbReference type="InterPro" id="IPR008271">
    <property type="entry name" value="Ser/Thr_kinase_AS"/>
</dbReference>
<dbReference type="Gene3D" id="1.10.510.10">
    <property type="entry name" value="Transferase(Phosphotransferase) domain 1"/>
    <property type="match status" value="1"/>
</dbReference>
<keyword evidence="12" id="KW-1185">Reference proteome</keyword>
<dbReference type="Gene3D" id="3.30.200.20">
    <property type="entry name" value="Phosphorylase Kinase, domain 1"/>
    <property type="match status" value="1"/>
</dbReference>
<dbReference type="PANTHER" id="PTHR22984">
    <property type="entry name" value="SERINE/THREONINE-PROTEIN KINASE PIM"/>
    <property type="match status" value="1"/>
</dbReference>
<evidence type="ECO:0000313" key="11">
    <source>
        <dbReference type="EMBL" id="TTB41852.1"/>
    </source>
</evidence>
<dbReference type="InterPro" id="IPR051138">
    <property type="entry name" value="PIM_Ser/Thr_kinase"/>
</dbReference>
<dbReference type="GO" id="GO:0004674">
    <property type="term" value="F:protein serine/threonine kinase activity"/>
    <property type="evidence" value="ECO:0007669"/>
    <property type="project" value="UniProtKB-KW"/>
</dbReference>
<protein>
    <recommendedName>
        <fullName evidence="2">non-specific serine/threonine protein kinase</fullName>
        <ecNumber evidence="2">2.7.11.1</ecNumber>
    </recommendedName>
</protein>